<dbReference type="GO" id="GO:0000722">
    <property type="term" value="P:telomere maintenance via recombination"/>
    <property type="evidence" value="ECO:0007669"/>
    <property type="project" value="TreeGrafter"/>
</dbReference>
<feature type="compositionally biased region" description="Acidic residues" evidence="3">
    <location>
        <begin position="2545"/>
        <end position="2556"/>
    </location>
</feature>
<dbReference type="InterPro" id="IPR008858">
    <property type="entry name" value="TROVE_dom"/>
</dbReference>
<dbReference type="SUPFAM" id="SSF50969">
    <property type="entry name" value="YVTN repeat-like/Quinoprotein amine dehydrogenase"/>
    <property type="match status" value="1"/>
</dbReference>
<dbReference type="Pfam" id="PF00400">
    <property type="entry name" value="WD40"/>
    <property type="match status" value="3"/>
</dbReference>
<feature type="region of interest" description="Disordered" evidence="3">
    <location>
        <begin position="2545"/>
        <end position="2573"/>
    </location>
</feature>
<dbReference type="PROSITE" id="PS50988">
    <property type="entry name" value="TROVE"/>
    <property type="match status" value="1"/>
</dbReference>
<dbReference type="PANTHER" id="PTHR44791:SF1">
    <property type="entry name" value="TELOMERASE PROTEIN COMPONENT 1"/>
    <property type="match status" value="1"/>
</dbReference>
<keyword evidence="6" id="KW-1185">Reference proteome</keyword>
<name>A0A564Y0W1_HYMDI</name>
<dbReference type="InterPro" id="IPR011044">
    <property type="entry name" value="Quino_amine_DH_bsu"/>
</dbReference>
<protein>
    <recommendedName>
        <fullName evidence="4">TROVE domain-containing protein</fullName>
    </recommendedName>
</protein>
<keyword evidence="2" id="KW-0677">Repeat</keyword>
<evidence type="ECO:0000256" key="3">
    <source>
        <dbReference type="SAM" id="MobiDB-lite"/>
    </source>
</evidence>
<evidence type="ECO:0000313" key="6">
    <source>
        <dbReference type="Proteomes" id="UP000321570"/>
    </source>
</evidence>
<dbReference type="Gene3D" id="2.130.10.10">
    <property type="entry name" value="YVTN repeat-like/Quinoprotein amine dehydrogenase"/>
    <property type="match status" value="2"/>
</dbReference>
<organism evidence="5 6">
    <name type="scientific">Hymenolepis diminuta</name>
    <name type="common">Rat tapeworm</name>
    <dbReference type="NCBI Taxonomy" id="6216"/>
    <lineage>
        <taxon>Eukaryota</taxon>
        <taxon>Metazoa</taxon>
        <taxon>Spiralia</taxon>
        <taxon>Lophotrochozoa</taxon>
        <taxon>Platyhelminthes</taxon>
        <taxon>Cestoda</taxon>
        <taxon>Eucestoda</taxon>
        <taxon>Cyclophyllidea</taxon>
        <taxon>Hymenolepididae</taxon>
        <taxon>Hymenolepis</taxon>
    </lineage>
</organism>
<dbReference type="Pfam" id="PF05731">
    <property type="entry name" value="TROVE"/>
    <property type="match status" value="2"/>
</dbReference>
<evidence type="ECO:0000256" key="2">
    <source>
        <dbReference type="ARBA" id="ARBA00022737"/>
    </source>
</evidence>
<dbReference type="Proteomes" id="UP000321570">
    <property type="component" value="Unassembled WGS sequence"/>
</dbReference>
<dbReference type="InterPro" id="IPR019775">
    <property type="entry name" value="WD40_repeat_CS"/>
</dbReference>
<feature type="domain" description="TROVE" evidence="4">
    <location>
        <begin position="92"/>
        <end position="451"/>
    </location>
</feature>
<dbReference type="InterPro" id="IPR036322">
    <property type="entry name" value="WD40_repeat_dom_sf"/>
</dbReference>
<dbReference type="InterPro" id="IPR052652">
    <property type="entry name" value="Telomerase_Complex_Comp"/>
</dbReference>
<dbReference type="InterPro" id="IPR001680">
    <property type="entry name" value="WD40_rpt"/>
</dbReference>
<sequence length="2757" mass="305303">MDSGSLANKIFLPKSRYTLNTENRLLKLSVNPLTTAKDDPDNVEYSIPAKIQKMSIVDQELDFHELVQNVSHMSSNLGGITLKASSDELKYEINMSEDTNTSIAEINAMKLDLICYLMASLNLESQVSDTDCLKTLFTCLQYLEKTDPEFILKCATYCRRVLNIRFTANFLLAYAAMSPRCRPYLSKYFSATVNLPSDWINVAKIYMILAKSDMMRLPSALRNAMVEKFQEFDQYQLAKYDKPIILKSGEGELRLSLKKMIRNLHISEPVDSVMRLLGKTYPLTASEFLESGLPGQWDPDMAGGRMRLPIPYTWETELSSTPRCEHIWAWHDLIDSGQLPYMAMLRNLRNLLIADIDDEHIKKVVDKLTNKKAVANSKQFPSAFMTAYQRLFMIEEETEQVKPKKNGRRIFSKAQRVSKLKFNPMKRQRLMWALERAFDLSIRLNLPTISGSTLILINSAPDDNLQTIGSSSFSKNYLLAIMCMMACEDYDAYFNKESRSIEYFAAKLDKALMPGEGRVLQSVMDITNGIRLNLLKADSVVKQDWIVKEILTRKKKYTSIVVIGNDPNIGETMRDLISCHIGPINGVTVGRGANINGWLNVPTPSESVIQLLAHLGSGSLVQQVDTIDHQLELSLKPSKGLLASGVVPKDISTSQINLLSGESGGSVTAVQVFVSSTFQDMYGERDLISGLIFPALRKKLSKLDHPVLLNEIDLRWGVPVEFSQTGESLRMCLEKVITSDYLILLIGERYGWSPREEVVKNLPPKLLNQVLKIYKKGMSVTEMEARLFFEMRPQNRKNLMCFLRDPNCLNDLPQHLRDSFVQSTGYEIERLTEFKNFLKENGLVRLNAYPASFTGVVSSIPMMGNLVVLGETIFQCLYTAIEKQVHSNPPGAHSLTDQSEKSDSSIPVGYLEAIAASVVPRQLREVLHALLVDLPNLGAQVNLSRLEGGRSRKRPHKNSSKKTASLDGTVLCISGSYGSGKTTLVSALAVVLTTQNWISELDSSSTSSSSKVLESYRKDLLVYIHLTLGAYSSTTAHSGLTLCAIPQMTQLNQLLQVWNARIVSELRLLSCEDRGAVETKLDALEDSYSRGCDLAKRIEVFGKLVEMIGIYTRNNYVFIVDSVDHLVPEGVSWIPAVIPHNVRFVLTLNDTSKVARALHLRSDCLNLTMGELSRNEKAAAVRCYFAQYGKVLSESGFGNQLSKVIGKRDSNLPLYLRMACDELRLYSTFDSLDSDLNSLPDRLPDLVAHIVDRASVACGENLVKTALACILCSRHAPFPAQLQRMINLWLFATCENADPCATAFFNTEEGEDIPVENGSVEHPALSTMALSVLLAQLQPLLVGFESVDKSTRGLGDSDNHGELEMDTSELNFFAANGLRLCSLEVANVIRRLCFESTASFSRLSASRRLGYIKSKRSSMKGSEDSKPPKLDSTPSELQTYRLLLCENFDDFRDKVYYAFHAKKLGIAMSALSSISYVQQKAMNDDIDGLIEEYVGFSTSDPETNRAWSEMAEKEKKSMFAILRDFVFKSGHTVLRKYPQLTSQLLLINLPDYCQDSMKAELERIVKVKTKMAVSPYTTLCSNQLHGMEVACRPEALTSASCVASDGVRIIACGDRSGSIILLDMSSGKVLSTLYGHSGCVNAVTFIRPENKEVAARCSLLYSVSGDGSACLWKLIPSRDDGKGLLGVRLARISGQHSRAITACAWDAQRMYLFTAGLDGYVRFFTIRQSLSGDADDDSGSRSGLDLESFQKSQRYFSTDKQPINAMVLVKDKVVVGCWNGTVWVFNTKPTSRSIGTAQVLLLGSVNEDSVREERDGDYYREWAGVRGRHAAIVSLAYSGPEWDLLACADYIGEVTLLNATTFQCIIKLDGAHRRIPRHVSSRLCFIKESETDDCLLAQTGSSESLVGSIALWNVSRSQKRERVFEAKRMPPVCIAKVLTPAVTIIGDDCGGISCIRNYLKDSIRSLYVPTHKVQVQALDVISVWAPSSFALIAWGGSHGNVTFMTLSHLDGGQGGKMLGKPYHLSSHSSNQKASFAESSGGTLSLSISSEGEFAVSGGGDGVCCFYKLDLKKMSACGCNEESVEEVARMAFHTAGVSALTSVNNFVVSGGKDGLLVLYEFDGALQHRPVRVVDSIPLAHKDWITCLAMFKQSSGRHVIVSGGNDHAVGVWEIEGLPEDLSLSLSPVWFGSEHSHPLVALSLKESLLVSTSTDGKTVIWGVTESGVQKKRQFILPEAKRGGKMVVMDIDRCEFGTTPERRKSEELKEFCLERLFGAEVESETIVLQPGETVVTEELNDSGFERMSDAESESETTVSQPGEAVVTVNENEMRCNKYGSIIVGYMLPDGSFSLKSRCIFKPKAYVAFAGHANVLDGSTIHLCPGSESESGSILISAGTSNDGLGEVCLWRLNADNCVSGELRRQNTGAVTVITTCGKYLFVGRDNGRLSAYRIEDGRQIEFNGPEFANAIDDLLVIVKESGAMYGLVVTGGLACELEIEEQSDSEITYAYRFCTLEPFAYSVEYDRETRKFLLGTSGGNLHIDRFDEPVLDNEGDENDNADSNSGPTGEDKDGDKMETYCPPQILTSVKKFIFDQCETCYLGLKNGELQFYDITGQEVQKKCDLLTKILGKADLQVVTYRKRTYFLVSGTMDSHYSAIFLYNDNLMCLAEYKLRAGETITAFNMMFVDHKETGLNSHLILVGGSDGILRYLKWNPLDDRNELELVGCLPVGKIITKICPMTTSSFALGYANGDLGLYRFI</sequence>
<gene>
    <name evidence="5" type="ORF">WMSIL1_LOCUS1869</name>
</gene>
<dbReference type="InterPro" id="IPR015943">
    <property type="entry name" value="WD40/YVTN_repeat-like_dom_sf"/>
</dbReference>
<dbReference type="SUPFAM" id="SSF140864">
    <property type="entry name" value="TROVE domain-like"/>
    <property type="match status" value="1"/>
</dbReference>
<dbReference type="PROSITE" id="PS00678">
    <property type="entry name" value="WD_REPEATS_1"/>
    <property type="match status" value="1"/>
</dbReference>
<dbReference type="SMART" id="SM00320">
    <property type="entry name" value="WD40"/>
    <property type="match status" value="8"/>
</dbReference>
<dbReference type="InterPro" id="IPR025139">
    <property type="entry name" value="DUF4062"/>
</dbReference>
<evidence type="ECO:0000256" key="1">
    <source>
        <dbReference type="ARBA" id="ARBA00022574"/>
    </source>
</evidence>
<evidence type="ECO:0000313" key="5">
    <source>
        <dbReference type="EMBL" id="VUZ40887.1"/>
    </source>
</evidence>
<dbReference type="SUPFAM" id="SSF52540">
    <property type="entry name" value="P-loop containing nucleoside triphosphate hydrolases"/>
    <property type="match status" value="1"/>
</dbReference>
<dbReference type="InterPro" id="IPR037214">
    <property type="entry name" value="TROVE_dom_sf"/>
</dbReference>
<dbReference type="GO" id="GO:0003720">
    <property type="term" value="F:telomerase activity"/>
    <property type="evidence" value="ECO:0007669"/>
    <property type="project" value="TreeGrafter"/>
</dbReference>
<dbReference type="PANTHER" id="PTHR44791">
    <property type="entry name" value="TELOMERASE PROTEIN COMPONENT 1 TEP1"/>
    <property type="match status" value="1"/>
</dbReference>
<dbReference type="SUPFAM" id="SSF50978">
    <property type="entry name" value="WD40 repeat-like"/>
    <property type="match status" value="2"/>
</dbReference>
<dbReference type="GO" id="GO:0005697">
    <property type="term" value="C:telomerase holoenzyme complex"/>
    <property type="evidence" value="ECO:0007669"/>
    <property type="project" value="TreeGrafter"/>
</dbReference>
<proteinExistence type="predicted"/>
<reference evidence="5 6" key="1">
    <citation type="submission" date="2019-07" db="EMBL/GenBank/DDBJ databases">
        <authorList>
            <person name="Jastrzebski P J."/>
            <person name="Paukszto L."/>
            <person name="Jastrzebski P J."/>
        </authorList>
    </citation>
    <scope>NUCLEOTIDE SEQUENCE [LARGE SCALE GENOMIC DNA]</scope>
    <source>
        <strain evidence="5 6">WMS-il1</strain>
    </source>
</reference>
<accession>A0A564Y0W1</accession>
<dbReference type="EMBL" id="CABIJS010000044">
    <property type="protein sequence ID" value="VUZ40887.1"/>
    <property type="molecule type" value="Genomic_DNA"/>
</dbReference>
<dbReference type="InterPro" id="IPR027417">
    <property type="entry name" value="P-loop_NTPase"/>
</dbReference>
<dbReference type="Pfam" id="PF13271">
    <property type="entry name" value="DUF4062"/>
    <property type="match status" value="1"/>
</dbReference>
<dbReference type="GO" id="GO:0070034">
    <property type="term" value="F:telomerase RNA binding"/>
    <property type="evidence" value="ECO:0007669"/>
    <property type="project" value="TreeGrafter"/>
</dbReference>
<evidence type="ECO:0000259" key="4">
    <source>
        <dbReference type="PROSITE" id="PS50988"/>
    </source>
</evidence>
<keyword evidence="1" id="KW-0853">WD repeat</keyword>